<keyword evidence="4 7" id="KW-1133">Transmembrane helix</keyword>
<keyword evidence="9" id="KW-1185">Reference proteome</keyword>
<evidence type="ECO:0000256" key="7">
    <source>
        <dbReference type="SAM" id="Phobius"/>
    </source>
</evidence>
<evidence type="ECO:0000256" key="6">
    <source>
        <dbReference type="ARBA" id="ARBA00023180"/>
    </source>
</evidence>
<gene>
    <name evidence="10" type="primary">LOC102805403</name>
</gene>
<feature type="chain" id="PRO_5046961398" evidence="8">
    <location>
        <begin position="23"/>
        <end position="682"/>
    </location>
</feature>
<name>A0ABM0MSY7_SACKO</name>
<dbReference type="InterPro" id="IPR008795">
    <property type="entry name" value="Prominin"/>
</dbReference>
<evidence type="ECO:0000256" key="1">
    <source>
        <dbReference type="ARBA" id="ARBA00004141"/>
    </source>
</evidence>
<dbReference type="Pfam" id="PF05478">
    <property type="entry name" value="Prominin"/>
    <property type="match status" value="1"/>
</dbReference>
<keyword evidence="6" id="KW-0325">Glycoprotein</keyword>
<keyword evidence="8" id="KW-0732">Signal</keyword>
<comment type="similarity">
    <text evidence="2">Belongs to the prominin family.</text>
</comment>
<feature type="transmembrane region" description="Helical" evidence="7">
    <location>
        <begin position="604"/>
        <end position="623"/>
    </location>
</feature>
<accession>A0ABM0MSY7</accession>
<dbReference type="PANTHER" id="PTHR22730">
    <property type="entry name" value="PROMININ PROM PROTEIN"/>
    <property type="match status" value="1"/>
</dbReference>
<evidence type="ECO:0000256" key="2">
    <source>
        <dbReference type="ARBA" id="ARBA00006058"/>
    </source>
</evidence>
<evidence type="ECO:0000256" key="5">
    <source>
        <dbReference type="ARBA" id="ARBA00023136"/>
    </source>
</evidence>
<evidence type="ECO:0000256" key="8">
    <source>
        <dbReference type="SAM" id="SignalP"/>
    </source>
</evidence>
<evidence type="ECO:0000313" key="10">
    <source>
        <dbReference type="RefSeq" id="XP_006823128.1"/>
    </source>
</evidence>
<keyword evidence="3 7" id="KW-0812">Transmembrane</keyword>
<evidence type="ECO:0000256" key="4">
    <source>
        <dbReference type="ARBA" id="ARBA00022989"/>
    </source>
</evidence>
<protein>
    <submittedName>
        <fullName evidence="10">Prominin-1-A-like</fullName>
    </submittedName>
</protein>
<dbReference type="Proteomes" id="UP000694865">
    <property type="component" value="Unplaced"/>
</dbReference>
<proteinExistence type="inferred from homology"/>
<dbReference type="PANTHER" id="PTHR22730:SF1">
    <property type="entry name" value="PROMININ-LIKE PROTEIN"/>
    <property type="match status" value="1"/>
</dbReference>
<evidence type="ECO:0000313" key="9">
    <source>
        <dbReference type="Proteomes" id="UP000694865"/>
    </source>
</evidence>
<feature type="signal peptide" evidence="8">
    <location>
        <begin position="1"/>
        <end position="22"/>
    </location>
</feature>
<comment type="subcellular location">
    <subcellularLocation>
        <location evidence="1">Membrane</location>
        <topology evidence="1">Multi-pass membrane protein</topology>
    </subcellularLocation>
</comment>
<dbReference type="RefSeq" id="XP_006823128.1">
    <property type="nucleotide sequence ID" value="XM_006823065.1"/>
</dbReference>
<evidence type="ECO:0000256" key="3">
    <source>
        <dbReference type="ARBA" id="ARBA00022692"/>
    </source>
</evidence>
<feature type="transmembrane region" description="Helical" evidence="7">
    <location>
        <begin position="242"/>
        <end position="270"/>
    </location>
</feature>
<keyword evidence="5 7" id="KW-0472">Membrane</keyword>
<sequence>METRTLLILVVTLAVCVCYTSAVNRITTDGVIIFDDLPDGAGYETETTVQEDGLQIFIEIARSFISAVQRRPVPYTMYRMQSALQAVQYAADELLTRTSLLETELLNVKTDLNDTLTSAACDSDTACTNLRDNIDIDELSPAADFSTIDIDTELDKVNDALVTNVTSLALQARKQFDDLPETVVNKSQDALTDVKTMLADFEVQIKDIAASIEQPMNQVQDQMRIDDQLGNVFYYAEQYSKYLWYIGTCLMGFVLLIVTFYFMGLLCGVCGHEKDEAPTERGCMSNCGGTMLMGGVVFCFIFAPLLMLLTTISFLLGGNLQELLCEPLESQDLVDRIVDYPYILDSNAEYFLGAAVLGDGSIPLTVKRILSGCQNDGAIYDVMMLEYKVNISALVDYRSEFPELENLLSGVNVDMADVVILSDDTRSSLQDFNKTGITGIDFDGYLDEIRKGITKANLVEIADNIDTASAAVGDPTLRSDLQQHASDLRDIQTDHVDGMESYVDTLESKISDLKIEAATLQRDTGVVLETAETADTFIHTVGPVIVHSLLLQYQNLVLGYADQYAKYVLGVVSNDLGGCLPVWNLYKSMNIVICNYVVDSFNCFWFSLGWGLFFFIPSIIFAVKLSKHYRRMEYEEGCLDDTDDGNDRRDTYRMAEIQADGLPYHGGSPVYLLPKLPASPKT</sequence>
<reference evidence="10" key="1">
    <citation type="submission" date="2025-08" db="UniProtKB">
        <authorList>
            <consortium name="RefSeq"/>
        </authorList>
    </citation>
    <scope>IDENTIFICATION</scope>
    <source>
        <tissue evidence="10">Testes</tissue>
    </source>
</reference>
<dbReference type="GeneID" id="102805403"/>
<feature type="transmembrane region" description="Helical" evidence="7">
    <location>
        <begin position="291"/>
        <end position="316"/>
    </location>
</feature>
<organism evidence="9 10">
    <name type="scientific">Saccoglossus kowalevskii</name>
    <name type="common">Acorn worm</name>
    <dbReference type="NCBI Taxonomy" id="10224"/>
    <lineage>
        <taxon>Eukaryota</taxon>
        <taxon>Metazoa</taxon>
        <taxon>Hemichordata</taxon>
        <taxon>Enteropneusta</taxon>
        <taxon>Harrimaniidae</taxon>
        <taxon>Saccoglossus</taxon>
    </lineage>
</organism>